<feature type="transmembrane region" description="Helical" evidence="1">
    <location>
        <begin position="12"/>
        <end position="34"/>
    </location>
</feature>
<sequence>MNKLSDKSSNPVFTVIAIVIFFFFLPAIGAVLGTTGEIYIDGLRELPSFGMKAIIVSIWMLVVAYLMCRLMKAEKDFIRIPAILTLIGAVLLPLTSSFQNVMTISDPDVSTRTDFYAKAIEGLETIKNGIMFIAPALLCAISSIILAVGMISILRKRYYR</sequence>
<dbReference type="AlphaFoldDB" id="A0A0N9DZ72"/>
<reference evidence="2" key="1">
    <citation type="journal article" date="2015" name="Antimicrob. Agents Chemother.">
        <title>Characterization of Tn3000, a Transposon Responsible for blaNDM-1 Dissemination among Enterobacteriaceae in Brazil, Nepal, Morocco, and India.</title>
        <authorList>
            <person name="Campos J.C."/>
            <person name="Sampaio J.L.M."/>
        </authorList>
    </citation>
    <scope>NUCLEOTIDE SEQUENCE</scope>
    <source>
        <strain evidence="2">E0083033-2</strain>
        <plasmid evidence="2">pEc2A</plasmid>
    </source>
</reference>
<feature type="transmembrane region" description="Helical" evidence="1">
    <location>
        <begin position="130"/>
        <end position="154"/>
    </location>
</feature>
<keyword evidence="1" id="KW-1133">Transmembrane helix</keyword>
<organism evidence="2">
    <name type="scientific">Escherichia coli</name>
    <dbReference type="NCBI Taxonomy" id="562"/>
    <lineage>
        <taxon>Bacteria</taxon>
        <taxon>Pseudomonadati</taxon>
        <taxon>Pseudomonadota</taxon>
        <taxon>Gammaproteobacteria</taxon>
        <taxon>Enterobacterales</taxon>
        <taxon>Enterobacteriaceae</taxon>
        <taxon>Escherichia</taxon>
    </lineage>
</organism>
<evidence type="ECO:0000313" key="2">
    <source>
        <dbReference type="EMBL" id="ALF35420.1"/>
    </source>
</evidence>
<keyword evidence="1" id="KW-0812">Transmembrane</keyword>
<feature type="transmembrane region" description="Helical" evidence="1">
    <location>
        <begin position="46"/>
        <end position="68"/>
    </location>
</feature>
<keyword evidence="1" id="KW-0472">Membrane</keyword>
<dbReference type="RefSeq" id="WP_049039021.1">
    <property type="nucleotide sequence ID" value="NZ_JAJTQN010000024.1"/>
</dbReference>
<evidence type="ECO:0000256" key="1">
    <source>
        <dbReference type="SAM" id="Phobius"/>
    </source>
</evidence>
<geneLocation type="plasmid" evidence="2">
    <name>pEc2A</name>
</geneLocation>
<name>A0A0N9DZ72_ECOLX</name>
<feature type="transmembrane region" description="Helical" evidence="1">
    <location>
        <begin position="80"/>
        <end position="98"/>
    </location>
</feature>
<dbReference type="EMBL" id="KR822247">
    <property type="protein sequence ID" value="ALF35420.1"/>
    <property type="molecule type" value="Genomic_DNA"/>
</dbReference>
<accession>A0A0N9DZ72</accession>
<keyword evidence="2" id="KW-0614">Plasmid</keyword>
<proteinExistence type="predicted"/>
<gene>
    <name evidence="2" type="ORF">AZ95_0006</name>
</gene>
<protein>
    <submittedName>
        <fullName evidence="2">Uncharacterized protein</fullName>
    </submittedName>
</protein>